<dbReference type="InterPro" id="IPR016181">
    <property type="entry name" value="Acyl_CoA_acyltransferase"/>
</dbReference>
<dbReference type="STRING" id="1141098.A0A1Y2DV24"/>
<dbReference type="PROSITE" id="PS51186">
    <property type="entry name" value="GNAT"/>
    <property type="match status" value="1"/>
</dbReference>
<dbReference type="SUPFAM" id="SSF55729">
    <property type="entry name" value="Acyl-CoA N-acyltransferases (Nat)"/>
    <property type="match status" value="1"/>
</dbReference>
<dbReference type="AlphaFoldDB" id="A0A1Y2DV24"/>
<dbReference type="Proteomes" id="UP000193689">
    <property type="component" value="Unassembled WGS sequence"/>
</dbReference>
<name>A0A1Y2DV24_9PEZI</name>
<keyword evidence="2" id="KW-0012">Acyltransferase</keyword>
<sequence>MVDDNSSSKKWNKFDHNENDAVEVEDAIDDSDELDADTVMLNIQKIGESRRRQSKASEDNRVQEILGFPFLPNIRPLIVSDVESCEALEEAAFHDPQHRCSREKFEYRLATCPELCMGVFCTVNPNNAKDLDINTLKTAKPVETGRNDGAVSVLLAHIVSTRTSAEVVTDSAMDYPRDFRTARPNTSGVGHEEAGRTVAIHSLAVHPKLQGCGLGKLIMKAYLQQINNSGTAGRVALICQDYLVNYYKRFGFKHNGPSQAQFGGGGWHDMVFELAGPAKK</sequence>
<accession>A0A1Y2DV24</accession>
<dbReference type="OrthoDB" id="30840at2759"/>
<keyword evidence="5" id="KW-1185">Reference proteome</keyword>
<dbReference type="Gene3D" id="3.40.630.30">
    <property type="match status" value="1"/>
</dbReference>
<dbReference type="EMBL" id="MCFJ01000008">
    <property type="protein sequence ID" value="ORY63142.1"/>
    <property type="molecule type" value="Genomic_DNA"/>
</dbReference>
<reference evidence="4 5" key="1">
    <citation type="submission" date="2016-07" db="EMBL/GenBank/DDBJ databases">
        <title>Pervasive Adenine N6-methylation of Active Genes in Fungi.</title>
        <authorList>
            <consortium name="DOE Joint Genome Institute"/>
            <person name="Mondo S.J."/>
            <person name="Dannebaum R.O."/>
            <person name="Kuo R.C."/>
            <person name="Labutti K."/>
            <person name="Haridas S."/>
            <person name="Kuo A."/>
            <person name="Salamov A."/>
            <person name="Ahrendt S.R."/>
            <person name="Lipzen A."/>
            <person name="Sullivan W."/>
            <person name="Andreopoulos W.B."/>
            <person name="Clum A."/>
            <person name="Lindquist E."/>
            <person name="Daum C."/>
            <person name="Ramamoorthy G.K."/>
            <person name="Gryganskyi A."/>
            <person name="Culley D."/>
            <person name="Magnuson J.K."/>
            <person name="James T.Y."/>
            <person name="O'Malley M.A."/>
            <person name="Stajich J.E."/>
            <person name="Spatafora J.W."/>
            <person name="Visel A."/>
            <person name="Grigoriev I.V."/>
        </authorList>
    </citation>
    <scope>NUCLEOTIDE SEQUENCE [LARGE SCALE GENOMIC DNA]</scope>
    <source>
        <strain evidence="4 5">CBS 129021</strain>
    </source>
</reference>
<gene>
    <name evidence="4" type="ORF">BCR38DRAFT_344655</name>
</gene>
<comment type="caution">
    <text evidence="4">The sequence shown here is derived from an EMBL/GenBank/DDBJ whole genome shotgun (WGS) entry which is preliminary data.</text>
</comment>
<dbReference type="PANTHER" id="PTHR10908">
    <property type="entry name" value="SEROTONIN N-ACETYLTRANSFERASE"/>
    <property type="match status" value="1"/>
</dbReference>
<dbReference type="Pfam" id="PF13673">
    <property type="entry name" value="Acetyltransf_10"/>
    <property type="match status" value="1"/>
</dbReference>
<dbReference type="RefSeq" id="XP_040714799.1">
    <property type="nucleotide sequence ID" value="XM_040856117.1"/>
</dbReference>
<proteinExistence type="predicted"/>
<dbReference type="InterPro" id="IPR000182">
    <property type="entry name" value="GNAT_dom"/>
</dbReference>
<protein>
    <recommendedName>
        <fullName evidence="3">N-acetyltransferase domain-containing protein</fullName>
    </recommendedName>
</protein>
<dbReference type="PANTHER" id="PTHR10908:SF0">
    <property type="entry name" value="SEROTONIN N-ACETYLTRANSFERASE"/>
    <property type="match status" value="1"/>
</dbReference>
<dbReference type="InterPro" id="IPR051635">
    <property type="entry name" value="SNAT-like"/>
</dbReference>
<dbReference type="GO" id="GO:0004059">
    <property type="term" value="F:aralkylamine N-acetyltransferase activity"/>
    <property type="evidence" value="ECO:0007669"/>
    <property type="project" value="TreeGrafter"/>
</dbReference>
<dbReference type="GO" id="GO:0005737">
    <property type="term" value="C:cytoplasm"/>
    <property type="evidence" value="ECO:0007669"/>
    <property type="project" value="TreeGrafter"/>
</dbReference>
<organism evidence="4 5">
    <name type="scientific">Pseudomassariella vexata</name>
    <dbReference type="NCBI Taxonomy" id="1141098"/>
    <lineage>
        <taxon>Eukaryota</taxon>
        <taxon>Fungi</taxon>
        <taxon>Dikarya</taxon>
        <taxon>Ascomycota</taxon>
        <taxon>Pezizomycotina</taxon>
        <taxon>Sordariomycetes</taxon>
        <taxon>Xylariomycetidae</taxon>
        <taxon>Amphisphaeriales</taxon>
        <taxon>Pseudomassariaceae</taxon>
        <taxon>Pseudomassariella</taxon>
    </lineage>
</organism>
<dbReference type="FunCoup" id="A0A1Y2DV24">
    <property type="interactions" value="240"/>
</dbReference>
<dbReference type="InParanoid" id="A0A1Y2DV24"/>
<evidence type="ECO:0000313" key="4">
    <source>
        <dbReference type="EMBL" id="ORY63142.1"/>
    </source>
</evidence>
<dbReference type="GeneID" id="63772329"/>
<dbReference type="CDD" id="cd04301">
    <property type="entry name" value="NAT_SF"/>
    <property type="match status" value="1"/>
</dbReference>
<evidence type="ECO:0000256" key="2">
    <source>
        <dbReference type="ARBA" id="ARBA00023315"/>
    </source>
</evidence>
<feature type="domain" description="N-acetyltransferase" evidence="3">
    <location>
        <begin position="137"/>
        <end position="275"/>
    </location>
</feature>
<evidence type="ECO:0000313" key="5">
    <source>
        <dbReference type="Proteomes" id="UP000193689"/>
    </source>
</evidence>
<keyword evidence="1" id="KW-0808">Transferase</keyword>
<evidence type="ECO:0000259" key="3">
    <source>
        <dbReference type="PROSITE" id="PS51186"/>
    </source>
</evidence>
<evidence type="ECO:0000256" key="1">
    <source>
        <dbReference type="ARBA" id="ARBA00022679"/>
    </source>
</evidence>